<dbReference type="EnsemblProtists" id="HpaT802264">
    <property type="protein sequence ID" value="HpaP802264"/>
    <property type="gene ID" value="HpaG802264"/>
</dbReference>
<dbReference type="AlphaFoldDB" id="M4B7L2"/>
<evidence type="ECO:0000256" key="2">
    <source>
        <dbReference type="SAM" id="Phobius"/>
    </source>
</evidence>
<feature type="chain" id="PRO_5004048530" description="RxLR effector candidate protein" evidence="3">
    <location>
        <begin position="26"/>
        <end position="392"/>
    </location>
</feature>
<keyword evidence="2" id="KW-0812">Transmembrane</keyword>
<sequence>MRSWVLVTAFGTSLSSFSWRSQVEAAPCDEICYTTELTGFGPGGAAGCSCSGSRATRSGSGGCSCGQCYQETGGAIVGYAIGSDGTCAYGTNCGDCTRTPEASSAGTKAPSLDVEIPSVTTSPTPSEPTTMEPSSSTPASTLTPAPTAAAATTTDAPTTASPVPTPGPPLNSASGTSSSSGNDSSPVDGNNAPPATATSGSSASSLDEAGKTAGSFDPSATSSDNSLETWQIALIICCGVLVFTVAVVSVLSCYCKARNRLNENEDDRADASYYQQQQHPRQRDDTVGLGGIATPSLFSQRPTSSHCHVRSCSSGSLINETKLMYANSANSGSSDMLGTGLAPVHMRTSSGDQFGSIGGYPTDYQPNASNVSVGRQQDCSSARDRRLHAVEL</sequence>
<protein>
    <recommendedName>
        <fullName evidence="6">RxLR effector candidate protein</fullName>
    </recommendedName>
</protein>
<evidence type="ECO:0000313" key="4">
    <source>
        <dbReference type="EnsemblProtists" id="HpaP802264"/>
    </source>
</evidence>
<keyword evidence="3" id="KW-0732">Signal</keyword>
<feature type="transmembrane region" description="Helical" evidence="2">
    <location>
        <begin position="230"/>
        <end position="254"/>
    </location>
</feature>
<dbReference type="eggNOG" id="ENOG502S5CM">
    <property type="taxonomic scope" value="Eukaryota"/>
</dbReference>
<feature type="compositionally biased region" description="Polar residues" evidence="1">
    <location>
        <begin position="364"/>
        <end position="380"/>
    </location>
</feature>
<feature type="region of interest" description="Disordered" evidence="1">
    <location>
        <begin position="268"/>
        <end position="304"/>
    </location>
</feature>
<accession>M4B7L2</accession>
<evidence type="ECO:0000256" key="1">
    <source>
        <dbReference type="SAM" id="MobiDB-lite"/>
    </source>
</evidence>
<reference evidence="5" key="1">
    <citation type="journal article" date="2010" name="Science">
        <title>Signatures of adaptation to obligate biotrophy in the Hyaloperonospora arabidopsidis genome.</title>
        <authorList>
            <person name="Baxter L."/>
            <person name="Tripathy S."/>
            <person name="Ishaque N."/>
            <person name="Boot N."/>
            <person name="Cabral A."/>
            <person name="Kemen E."/>
            <person name="Thines M."/>
            <person name="Ah-Fong A."/>
            <person name="Anderson R."/>
            <person name="Badejoko W."/>
            <person name="Bittner-Eddy P."/>
            <person name="Boore J.L."/>
            <person name="Chibucos M.C."/>
            <person name="Coates M."/>
            <person name="Dehal P."/>
            <person name="Delehaunty K."/>
            <person name="Dong S."/>
            <person name="Downton P."/>
            <person name="Dumas B."/>
            <person name="Fabro G."/>
            <person name="Fronick C."/>
            <person name="Fuerstenberg S.I."/>
            <person name="Fulton L."/>
            <person name="Gaulin E."/>
            <person name="Govers F."/>
            <person name="Hughes L."/>
            <person name="Humphray S."/>
            <person name="Jiang R.H."/>
            <person name="Judelson H."/>
            <person name="Kamoun S."/>
            <person name="Kyung K."/>
            <person name="Meijer H."/>
            <person name="Minx P."/>
            <person name="Morris P."/>
            <person name="Nelson J."/>
            <person name="Phuntumart V."/>
            <person name="Qutob D."/>
            <person name="Rehmany A."/>
            <person name="Rougon-Cardoso A."/>
            <person name="Ryden P."/>
            <person name="Torto-Alalibo T."/>
            <person name="Studholme D."/>
            <person name="Wang Y."/>
            <person name="Win J."/>
            <person name="Wood J."/>
            <person name="Clifton S.W."/>
            <person name="Rogers J."/>
            <person name="Van den Ackerveken G."/>
            <person name="Jones J.D."/>
            <person name="McDowell J.M."/>
            <person name="Beynon J."/>
            <person name="Tyler B.M."/>
        </authorList>
    </citation>
    <scope>NUCLEOTIDE SEQUENCE [LARGE SCALE GENOMIC DNA]</scope>
    <source>
        <strain evidence="5">Emoy2</strain>
    </source>
</reference>
<keyword evidence="2" id="KW-1133">Transmembrane helix</keyword>
<reference evidence="4" key="2">
    <citation type="submission" date="2015-06" db="UniProtKB">
        <authorList>
            <consortium name="EnsemblProtists"/>
        </authorList>
    </citation>
    <scope>IDENTIFICATION</scope>
    <source>
        <strain evidence="4">Emoy2</strain>
    </source>
</reference>
<organism evidence="4 5">
    <name type="scientific">Hyaloperonospora arabidopsidis (strain Emoy2)</name>
    <name type="common">Downy mildew agent</name>
    <name type="synonym">Peronospora arabidopsidis</name>
    <dbReference type="NCBI Taxonomy" id="559515"/>
    <lineage>
        <taxon>Eukaryota</taxon>
        <taxon>Sar</taxon>
        <taxon>Stramenopiles</taxon>
        <taxon>Oomycota</taxon>
        <taxon>Peronosporomycetes</taxon>
        <taxon>Peronosporales</taxon>
        <taxon>Peronosporaceae</taxon>
        <taxon>Hyaloperonospora</taxon>
    </lineage>
</organism>
<dbReference type="InParanoid" id="M4B7L2"/>
<feature type="region of interest" description="Disordered" evidence="1">
    <location>
        <begin position="100"/>
        <end position="223"/>
    </location>
</feature>
<keyword evidence="2" id="KW-0472">Membrane</keyword>
<proteinExistence type="predicted"/>
<feature type="compositionally biased region" description="Low complexity" evidence="1">
    <location>
        <begin position="117"/>
        <end position="162"/>
    </location>
</feature>
<dbReference type="Proteomes" id="UP000011713">
    <property type="component" value="Unassembled WGS sequence"/>
</dbReference>
<dbReference type="OMA" id="DEICYTT"/>
<dbReference type="EMBL" id="JH597876">
    <property type="status" value="NOT_ANNOTATED_CDS"/>
    <property type="molecule type" value="Genomic_DNA"/>
</dbReference>
<dbReference type="HOGENOM" id="CLU_884226_0_0_1"/>
<evidence type="ECO:0000313" key="5">
    <source>
        <dbReference type="Proteomes" id="UP000011713"/>
    </source>
</evidence>
<dbReference type="STRING" id="559515.M4B7L2"/>
<evidence type="ECO:0008006" key="6">
    <source>
        <dbReference type="Google" id="ProtNLM"/>
    </source>
</evidence>
<name>M4B7L2_HYAAE</name>
<feature type="compositionally biased region" description="Low complexity" evidence="1">
    <location>
        <begin position="171"/>
        <end position="205"/>
    </location>
</feature>
<keyword evidence="5" id="KW-1185">Reference proteome</keyword>
<feature type="region of interest" description="Disordered" evidence="1">
    <location>
        <begin position="352"/>
        <end position="385"/>
    </location>
</feature>
<dbReference type="VEuPathDB" id="FungiDB:HpaG802264"/>
<feature type="signal peptide" evidence="3">
    <location>
        <begin position="1"/>
        <end position="25"/>
    </location>
</feature>
<evidence type="ECO:0000256" key="3">
    <source>
        <dbReference type="SAM" id="SignalP"/>
    </source>
</evidence>